<reference evidence="1" key="1">
    <citation type="submission" date="2007-04" db="EMBL/GenBank/DDBJ databases">
        <authorList>
            <consortium name="The Broad Institute Genome Sequencing Platform"/>
            <person name="Birren B."/>
            <person name="Lander E."/>
            <person name="Galagan J."/>
            <person name="Nusbaum C."/>
            <person name="Devon K."/>
            <person name="Ma L.-J."/>
            <person name="Jaffe D."/>
            <person name="Butler J."/>
            <person name="Alvarez P."/>
            <person name="Gnerre S."/>
            <person name="Grabherr M."/>
            <person name="Kleber M."/>
            <person name="Mauceli E."/>
            <person name="Brockman W."/>
            <person name="MacCallum I.A."/>
            <person name="Young S."/>
            <person name="LaButti K."/>
            <person name="DeCaprio D."/>
            <person name="Crawford M."/>
            <person name="Koehrsen M."/>
            <person name="Engels R."/>
            <person name="Montgomery P."/>
            <person name="Pearson M."/>
            <person name="Howarth C."/>
            <person name="Larson L."/>
            <person name="White J."/>
            <person name="O'Leary S."/>
            <person name="Kodira C."/>
            <person name="Zeng Q."/>
            <person name="Yandava C."/>
            <person name="Alvarado L."/>
            <person name="Kistler C."/>
            <person name="Shim W.-B."/>
            <person name="Kang S."/>
            <person name="Woloshuk C."/>
        </authorList>
    </citation>
    <scope>NUCLEOTIDE SEQUENCE</scope>
    <source>
        <strain evidence="1">4287</strain>
    </source>
</reference>
<dbReference type="VEuPathDB" id="FungiDB:FOXG_20606"/>
<name>A0A0J9VN98_FUSO4</name>
<accession>A0A0J9VN98</accession>
<dbReference type="EMBL" id="DS231710">
    <property type="protein sequence ID" value="KNB12150.1"/>
    <property type="molecule type" value="Genomic_DNA"/>
</dbReference>
<dbReference type="KEGG" id="fox:FOXG_20606"/>
<dbReference type="Proteomes" id="UP000009097">
    <property type="component" value="Unassembled WGS sequence"/>
</dbReference>
<proteinExistence type="predicted"/>
<gene>
    <name evidence="1" type="ORF">FOXG_20606</name>
</gene>
<evidence type="ECO:0000313" key="2">
    <source>
        <dbReference type="Proteomes" id="UP000009097"/>
    </source>
</evidence>
<protein>
    <submittedName>
        <fullName evidence="1">Uncharacterized protein</fullName>
    </submittedName>
</protein>
<organism evidence="1 2">
    <name type="scientific">Fusarium oxysporum f. sp. lycopersici (strain 4287 / CBS 123668 / FGSC 9935 / NRRL 34936)</name>
    <name type="common">Fusarium vascular wilt of tomato</name>
    <dbReference type="NCBI Taxonomy" id="426428"/>
    <lineage>
        <taxon>Eukaryota</taxon>
        <taxon>Fungi</taxon>
        <taxon>Dikarya</taxon>
        <taxon>Ascomycota</taxon>
        <taxon>Pezizomycotina</taxon>
        <taxon>Sordariomycetes</taxon>
        <taxon>Hypocreomycetidae</taxon>
        <taxon>Hypocreales</taxon>
        <taxon>Nectriaceae</taxon>
        <taxon>Fusarium</taxon>
        <taxon>Fusarium oxysporum species complex</taxon>
    </lineage>
</organism>
<evidence type="ECO:0000313" key="1">
    <source>
        <dbReference type="EMBL" id="KNB12150.1"/>
    </source>
</evidence>
<dbReference type="GeneID" id="28961312"/>
<dbReference type="RefSeq" id="XP_018250195.1">
    <property type="nucleotide sequence ID" value="XM_018400897.1"/>
</dbReference>
<reference evidence="1" key="2">
    <citation type="journal article" date="2010" name="Nature">
        <title>Comparative genomics reveals mobile pathogenicity chromosomes in Fusarium.</title>
        <authorList>
            <person name="Ma L.J."/>
            <person name="van der Does H.C."/>
            <person name="Borkovich K.A."/>
            <person name="Coleman J.J."/>
            <person name="Daboussi M.J."/>
            <person name="Di Pietro A."/>
            <person name="Dufresne M."/>
            <person name="Freitag M."/>
            <person name="Grabherr M."/>
            <person name="Henrissat B."/>
            <person name="Houterman P.M."/>
            <person name="Kang S."/>
            <person name="Shim W.B."/>
            <person name="Woloshuk C."/>
            <person name="Xie X."/>
            <person name="Xu J.R."/>
            <person name="Antoniw J."/>
            <person name="Baker S.E."/>
            <person name="Bluhm B.H."/>
            <person name="Breakspear A."/>
            <person name="Brown D.W."/>
            <person name="Butchko R.A."/>
            <person name="Chapman S."/>
            <person name="Coulson R."/>
            <person name="Coutinho P.M."/>
            <person name="Danchin E.G."/>
            <person name="Diener A."/>
            <person name="Gale L.R."/>
            <person name="Gardiner D.M."/>
            <person name="Goff S."/>
            <person name="Hammond-Kosack K.E."/>
            <person name="Hilburn K."/>
            <person name="Hua-Van A."/>
            <person name="Jonkers W."/>
            <person name="Kazan K."/>
            <person name="Kodira C.D."/>
            <person name="Koehrsen M."/>
            <person name="Kumar L."/>
            <person name="Lee Y.H."/>
            <person name="Li L."/>
            <person name="Manners J.M."/>
            <person name="Miranda-Saavedra D."/>
            <person name="Mukherjee M."/>
            <person name="Park G."/>
            <person name="Park J."/>
            <person name="Park S.Y."/>
            <person name="Proctor R.H."/>
            <person name="Regev A."/>
            <person name="Ruiz-Roldan M.C."/>
            <person name="Sain D."/>
            <person name="Sakthikumar S."/>
            <person name="Sykes S."/>
            <person name="Schwartz D.C."/>
            <person name="Turgeon B.G."/>
            <person name="Wapinski I."/>
            <person name="Yoder O."/>
            <person name="Young S."/>
            <person name="Zeng Q."/>
            <person name="Zhou S."/>
            <person name="Galagan J."/>
            <person name="Cuomo C.A."/>
            <person name="Kistler H.C."/>
            <person name="Rep M."/>
        </authorList>
    </citation>
    <scope>NUCLEOTIDE SEQUENCE [LARGE SCALE GENOMIC DNA]</scope>
    <source>
        <strain evidence="1">4287</strain>
    </source>
</reference>
<dbReference type="AlphaFoldDB" id="A0A0J9VN98"/>
<sequence length="52" mass="5587">MANWGCNLVGDFASEIALSEVWTLLVRGPRDLETGRVFRGGLGCPDYGRSSG</sequence>